<evidence type="ECO:0000259" key="1">
    <source>
        <dbReference type="PROSITE" id="PS51819"/>
    </source>
</evidence>
<proteinExistence type="predicted"/>
<dbReference type="Proteomes" id="UP000178606">
    <property type="component" value="Unassembled WGS sequence"/>
</dbReference>
<dbReference type="Gene3D" id="3.10.180.10">
    <property type="entry name" value="2,3-Dihydroxybiphenyl 1,2-Dioxygenase, domain 1"/>
    <property type="match status" value="1"/>
</dbReference>
<organism evidence="2 3">
    <name type="scientific">Handelsmanbacteria sp. (strain RIFCSPLOWO2_12_FULL_64_10)</name>
    <dbReference type="NCBI Taxonomy" id="1817868"/>
    <lineage>
        <taxon>Bacteria</taxon>
        <taxon>Candidatus Handelsmaniibacteriota</taxon>
    </lineage>
</organism>
<evidence type="ECO:0000313" key="2">
    <source>
        <dbReference type="EMBL" id="OGG46148.1"/>
    </source>
</evidence>
<dbReference type="PROSITE" id="PS51819">
    <property type="entry name" value="VOC"/>
    <property type="match status" value="1"/>
</dbReference>
<sequence>MLKAHYLHHATVAVTDLDRARDFYGRILGLQELPRRGVKGSDGAWFQVGPSQINLIRREKREPESVRHFGICVDSIRAARKVLQAEGIDMTETTQVGNINRFFFADPDGNRLEIVCPIGQG</sequence>
<dbReference type="AlphaFoldDB" id="A0A1F6CAD9"/>
<name>A0A1F6CAD9_HANXR</name>
<dbReference type="Pfam" id="PF00903">
    <property type="entry name" value="Glyoxalase"/>
    <property type="match status" value="1"/>
</dbReference>
<reference evidence="2 3" key="1">
    <citation type="journal article" date="2016" name="Nat. Commun.">
        <title>Thousands of microbial genomes shed light on interconnected biogeochemical processes in an aquifer system.</title>
        <authorList>
            <person name="Anantharaman K."/>
            <person name="Brown C.T."/>
            <person name="Hug L.A."/>
            <person name="Sharon I."/>
            <person name="Castelle C.J."/>
            <person name="Probst A.J."/>
            <person name="Thomas B.C."/>
            <person name="Singh A."/>
            <person name="Wilkins M.J."/>
            <person name="Karaoz U."/>
            <person name="Brodie E.L."/>
            <person name="Williams K.H."/>
            <person name="Hubbard S.S."/>
            <person name="Banfield J.F."/>
        </authorList>
    </citation>
    <scope>NUCLEOTIDE SEQUENCE [LARGE SCALE GENOMIC DNA]</scope>
    <source>
        <strain evidence="3">RIFCSPLOWO2_12_FULL_64_10</strain>
    </source>
</reference>
<evidence type="ECO:0000313" key="3">
    <source>
        <dbReference type="Proteomes" id="UP000178606"/>
    </source>
</evidence>
<dbReference type="SUPFAM" id="SSF54593">
    <property type="entry name" value="Glyoxalase/Bleomycin resistance protein/Dihydroxybiphenyl dioxygenase"/>
    <property type="match status" value="1"/>
</dbReference>
<dbReference type="InterPro" id="IPR004360">
    <property type="entry name" value="Glyas_Fos-R_dOase_dom"/>
</dbReference>
<dbReference type="InterPro" id="IPR029068">
    <property type="entry name" value="Glyas_Bleomycin-R_OHBP_Dase"/>
</dbReference>
<dbReference type="EMBL" id="MFKF01000339">
    <property type="protein sequence ID" value="OGG46148.1"/>
    <property type="molecule type" value="Genomic_DNA"/>
</dbReference>
<feature type="domain" description="VOC" evidence="1">
    <location>
        <begin position="6"/>
        <end position="117"/>
    </location>
</feature>
<dbReference type="PANTHER" id="PTHR21366">
    <property type="entry name" value="GLYOXALASE FAMILY PROTEIN"/>
    <property type="match status" value="1"/>
</dbReference>
<dbReference type="PANTHER" id="PTHR21366:SF22">
    <property type="entry name" value="VOC DOMAIN-CONTAINING PROTEIN"/>
    <property type="match status" value="1"/>
</dbReference>
<dbReference type="InterPro" id="IPR037523">
    <property type="entry name" value="VOC_core"/>
</dbReference>
<protein>
    <recommendedName>
        <fullName evidence="1">VOC domain-containing protein</fullName>
    </recommendedName>
</protein>
<accession>A0A1F6CAD9</accession>
<dbReference type="InterPro" id="IPR050383">
    <property type="entry name" value="GlyoxalaseI/FosfomycinResist"/>
</dbReference>
<gene>
    <name evidence="2" type="ORF">A3F84_04640</name>
</gene>
<comment type="caution">
    <text evidence="2">The sequence shown here is derived from an EMBL/GenBank/DDBJ whole genome shotgun (WGS) entry which is preliminary data.</text>
</comment>